<sequence>MMLRYLATGSFLLAISDFVGVSESSACRYIDQTCRAIAKQKQKFMSFPMNDVDTKSVVTGFYSRSRFPRVIGAIDCTHIKIQSPGGDNGETFRNRKGLIKGYLLGDGGCFGVLKRRFPVLSKGITVNLSNTQAIIVACAVMHNICIDMHDEVPNDLCEDNYDENVREENFFDLPGNTRGRQERDRVIRDHFANLQ</sequence>
<comment type="caution">
    <text evidence="2">The sequence shown here is derived from an EMBL/GenBank/DDBJ whole genome shotgun (WGS) entry which is preliminary data.</text>
</comment>
<proteinExistence type="predicted"/>
<dbReference type="Proteomes" id="UP000478052">
    <property type="component" value="Unassembled WGS sequence"/>
</dbReference>
<protein>
    <submittedName>
        <fullName evidence="2">Putative nuclease HARBI1</fullName>
    </submittedName>
</protein>
<keyword evidence="1" id="KW-0732">Signal</keyword>
<feature type="signal peptide" evidence="1">
    <location>
        <begin position="1"/>
        <end position="24"/>
    </location>
</feature>
<dbReference type="PANTHER" id="PTHR22930:SF289">
    <property type="entry name" value="DDE TNP4 DOMAIN-CONTAINING PROTEIN-RELATED"/>
    <property type="match status" value="1"/>
</dbReference>
<dbReference type="OrthoDB" id="6626691at2759"/>
<organism evidence="2 3">
    <name type="scientific">Aphis craccivora</name>
    <name type="common">Cowpea aphid</name>
    <dbReference type="NCBI Taxonomy" id="307492"/>
    <lineage>
        <taxon>Eukaryota</taxon>
        <taxon>Metazoa</taxon>
        <taxon>Ecdysozoa</taxon>
        <taxon>Arthropoda</taxon>
        <taxon>Hexapoda</taxon>
        <taxon>Insecta</taxon>
        <taxon>Pterygota</taxon>
        <taxon>Neoptera</taxon>
        <taxon>Paraneoptera</taxon>
        <taxon>Hemiptera</taxon>
        <taxon>Sternorrhyncha</taxon>
        <taxon>Aphidomorpha</taxon>
        <taxon>Aphidoidea</taxon>
        <taxon>Aphididae</taxon>
        <taxon>Aphidini</taxon>
        <taxon>Aphis</taxon>
        <taxon>Aphis</taxon>
    </lineage>
</organism>
<accession>A0A6G0VKH4</accession>
<evidence type="ECO:0000313" key="3">
    <source>
        <dbReference type="Proteomes" id="UP000478052"/>
    </source>
</evidence>
<evidence type="ECO:0000313" key="2">
    <source>
        <dbReference type="EMBL" id="KAF0693438.1"/>
    </source>
</evidence>
<feature type="chain" id="PRO_5026329702" evidence="1">
    <location>
        <begin position="25"/>
        <end position="195"/>
    </location>
</feature>
<keyword evidence="3" id="KW-1185">Reference proteome</keyword>
<dbReference type="AlphaFoldDB" id="A0A6G0VKH4"/>
<evidence type="ECO:0000256" key="1">
    <source>
        <dbReference type="SAM" id="SignalP"/>
    </source>
</evidence>
<dbReference type="PANTHER" id="PTHR22930">
    <property type="match status" value="1"/>
</dbReference>
<dbReference type="EMBL" id="VUJU01015511">
    <property type="protein sequence ID" value="KAF0693438.1"/>
    <property type="molecule type" value="Genomic_DNA"/>
</dbReference>
<gene>
    <name evidence="2" type="ORF">FWK35_00034895</name>
</gene>
<name>A0A6G0VKH4_APHCR</name>
<reference evidence="2 3" key="1">
    <citation type="submission" date="2019-08" db="EMBL/GenBank/DDBJ databases">
        <title>Whole genome of Aphis craccivora.</title>
        <authorList>
            <person name="Voronova N.V."/>
            <person name="Shulinski R.S."/>
            <person name="Bandarenka Y.V."/>
            <person name="Zhorov D.G."/>
            <person name="Warner D."/>
        </authorList>
    </citation>
    <scope>NUCLEOTIDE SEQUENCE [LARGE SCALE GENOMIC DNA]</scope>
    <source>
        <strain evidence="2">180601</strain>
        <tissue evidence="2">Whole Body</tissue>
    </source>
</reference>
<dbReference type="InterPro" id="IPR045249">
    <property type="entry name" value="HARBI1-like"/>
</dbReference>